<dbReference type="PANTHER" id="PTHR22600">
    <property type="entry name" value="BETA-HEXOSAMINIDASE"/>
    <property type="match status" value="1"/>
</dbReference>
<evidence type="ECO:0000256" key="4">
    <source>
        <dbReference type="ARBA" id="ARBA00022801"/>
    </source>
</evidence>
<evidence type="ECO:0000313" key="8">
    <source>
        <dbReference type="EMBL" id="GHC52621.1"/>
    </source>
</evidence>
<dbReference type="InterPro" id="IPR059177">
    <property type="entry name" value="GH29D-like_dom"/>
</dbReference>
<dbReference type="GO" id="GO:0016020">
    <property type="term" value="C:membrane"/>
    <property type="evidence" value="ECO:0007669"/>
    <property type="project" value="TreeGrafter"/>
</dbReference>
<dbReference type="PANTHER" id="PTHR22600:SF57">
    <property type="entry name" value="BETA-N-ACETYLHEXOSAMINIDASE"/>
    <property type="match status" value="1"/>
</dbReference>
<gene>
    <name evidence="8" type="ORF">GCM10007100_18690</name>
</gene>
<dbReference type="GO" id="GO:0004563">
    <property type="term" value="F:beta-N-acetylhexosaminidase activity"/>
    <property type="evidence" value="ECO:0007669"/>
    <property type="project" value="UniProtKB-EC"/>
</dbReference>
<dbReference type="InterPro" id="IPR000421">
    <property type="entry name" value="FA58C"/>
</dbReference>
<evidence type="ECO:0000256" key="3">
    <source>
        <dbReference type="ARBA" id="ARBA00012663"/>
    </source>
</evidence>
<evidence type="ECO:0000313" key="9">
    <source>
        <dbReference type="Proteomes" id="UP000644507"/>
    </source>
</evidence>
<dbReference type="InterPro" id="IPR015882">
    <property type="entry name" value="HEX_bac_N"/>
</dbReference>
<dbReference type="AlphaFoldDB" id="A0A918TL70"/>
<dbReference type="Gene3D" id="3.20.20.80">
    <property type="entry name" value="Glycosidases"/>
    <property type="match status" value="1"/>
</dbReference>
<dbReference type="Gene3D" id="3.30.379.10">
    <property type="entry name" value="Chitobiase/beta-hexosaminidase domain 2-like"/>
    <property type="match status" value="1"/>
</dbReference>
<organism evidence="8 9">
    <name type="scientific">Roseibacillus persicicus</name>
    <dbReference type="NCBI Taxonomy" id="454148"/>
    <lineage>
        <taxon>Bacteria</taxon>
        <taxon>Pseudomonadati</taxon>
        <taxon>Verrucomicrobiota</taxon>
        <taxon>Verrucomicrobiia</taxon>
        <taxon>Verrucomicrobiales</taxon>
        <taxon>Verrucomicrobiaceae</taxon>
        <taxon>Roseibacillus</taxon>
    </lineage>
</organism>
<evidence type="ECO:0000259" key="7">
    <source>
        <dbReference type="PROSITE" id="PS50022"/>
    </source>
</evidence>
<dbReference type="Gene3D" id="2.60.120.260">
    <property type="entry name" value="Galactose-binding domain-like"/>
    <property type="match status" value="1"/>
</dbReference>
<dbReference type="SUPFAM" id="SSF51445">
    <property type="entry name" value="(Trans)glycosidases"/>
    <property type="match status" value="1"/>
</dbReference>
<keyword evidence="5" id="KW-0326">Glycosidase</keyword>
<dbReference type="GO" id="GO:0030203">
    <property type="term" value="P:glycosaminoglycan metabolic process"/>
    <property type="evidence" value="ECO:0007669"/>
    <property type="project" value="TreeGrafter"/>
</dbReference>
<dbReference type="InterPro" id="IPR008979">
    <property type="entry name" value="Galactose-bd-like_sf"/>
</dbReference>
<keyword evidence="9" id="KW-1185">Reference proteome</keyword>
<reference evidence="8" key="1">
    <citation type="journal article" date="2014" name="Int. J. Syst. Evol. Microbiol.">
        <title>Complete genome sequence of Corynebacterium casei LMG S-19264T (=DSM 44701T), isolated from a smear-ripened cheese.</title>
        <authorList>
            <consortium name="US DOE Joint Genome Institute (JGI-PGF)"/>
            <person name="Walter F."/>
            <person name="Albersmeier A."/>
            <person name="Kalinowski J."/>
            <person name="Ruckert C."/>
        </authorList>
    </citation>
    <scope>NUCLEOTIDE SEQUENCE</scope>
    <source>
        <strain evidence="8">KCTC 12988</strain>
    </source>
</reference>
<dbReference type="EC" id="3.2.1.52" evidence="3"/>
<feature type="domain" description="F5/8 type C" evidence="7">
    <location>
        <begin position="670"/>
        <end position="813"/>
    </location>
</feature>
<dbReference type="PROSITE" id="PS50022">
    <property type="entry name" value="FA58C_3"/>
    <property type="match status" value="1"/>
</dbReference>
<dbReference type="RefSeq" id="WP_189569676.1">
    <property type="nucleotide sequence ID" value="NZ_BMXI01000007.1"/>
</dbReference>
<dbReference type="InterPro" id="IPR017853">
    <property type="entry name" value="GH"/>
</dbReference>
<dbReference type="PRINTS" id="PR00738">
    <property type="entry name" value="GLHYDRLASE20"/>
</dbReference>
<sequence>MKTLLALLFSLCQLTAQSSPQVDIIPWPQEVKINSGEFSLESNARIIFTAKELEPLAQVLSQELFQISSQTLAVAGTPPQNGDIVLRLDPTLTGEKYVLQVDDQVVITAGNYKSLAQASSSFLQGLKESGKRYFIPKLIIRDHPHSSYRSLMVDVARQPHTIDTLYQCVMLCRLYKVNFLQLHLTDDQSFTFESKAYPKLATPGRHFTQAELKELVAFADARGVTIVPEFDAPAHTTAMRVAMPELFGRPGLSVIHLGKEEVYKAMFTIADEMMEVFQSSPYFHIGADEAYFGALEKDELAIEAIKNKGYDNVHDLFLEFIVRMNEHIKSRGKQTVMWESFHGTGSRKVSIPKDIIVMAWETLYQHPQSLLDNGYTILNVSWKPTYLTPGKRWNPEYIYGWNMFRWENHWKVAPSYTPIQLETYPNNRIIGGMMCSWESRDEMQIPGIRLRLAPLCERFWTPDGKLPYEHFANRFEHTDQVLQKLIRPLNFRTEGLTDPDYVGPFYNRENHFGDQLTLRLEPLVQDSVIHYTLDGTPPSIDSPQFTEPLVLNESQVVRAQAFDSSGKKLGFIATRPFELHPVQGEVDGLLMNVPHDEAGRGEHRTQFGDQVTISLSTPIESGTIRYTLDGSQPNGDSPEYQGPVTLTTSGVISARYFAPDKQARGAVWRRSFVQIDAETNLTTNKPVNASSAEPNGKASYAVDGIVDRDFHWDGSGGAPQWMQIDLEASQVLKRIQVITYWDGNRHYQYKVELSLDGENWNEVVDFSKNTEPATDKGFTHEFDPLISRYIRVTMLHNSANPGLHLVEVRAYTE</sequence>
<dbReference type="Pfam" id="PF13290">
    <property type="entry name" value="CHB_HEX_C_1"/>
    <property type="match status" value="2"/>
</dbReference>
<keyword evidence="4" id="KW-0378">Hydrolase</keyword>
<dbReference type="Proteomes" id="UP000644507">
    <property type="component" value="Unassembled WGS sequence"/>
</dbReference>
<dbReference type="SUPFAM" id="SSF49785">
    <property type="entry name" value="Galactose-binding domain-like"/>
    <property type="match status" value="1"/>
</dbReference>
<comment type="catalytic activity">
    <reaction evidence="1">
        <text>Hydrolysis of terminal non-reducing N-acetyl-D-hexosamine residues in N-acetyl-beta-D-hexosaminides.</text>
        <dbReference type="EC" id="3.2.1.52"/>
    </reaction>
</comment>
<dbReference type="EMBL" id="BMXI01000007">
    <property type="protein sequence ID" value="GHC52621.1"/>
    <property type="molecule type" value="Genomic_DNA"/>
</dbReference>
<dbReference type="SUPFAM" id="SSF55545">
    <property type="entry name" value="beta-N-acetylhexosaminidase-like domain"/>
    <property type="match status" value="1"/>
</dbReference>
<evidence type="ECO:0000256" key="6">
    <source>
        <dbReference type="PIRSR" id="PIRSR625705-1"/>
    </source>
</evidence>
<proteinExistence type="inferred from homology"/>
<comment type="caution">
    <text evidence="8">The sequence shown here is derived from an EMBL/GenBank/DDBJ whole genome shotgun (WGS) entry which is preliminary data.</text>
</comment>
<accession>A0A918TL70</accession>
<name>A0A918TL70_9BACT</name>
<dbReference type="InterPro" id="IPR015883">
    <property type="entry name" value="Glyco_hydro_20_cat"/>
</dbReference>
<dbReference type="InterPro" id="IPR029018">
    <property type="entry name" value="Hex-like_dom2"/>
</dbReference>
<dbReference type="Pfam" id="PF00754">
    <property type="entry name" value="F5_F8_type_C"/>
    <property type="match status" value="1"/>
</dbReference>
<reference evidence="8" key="2">
    <citation type="submission" date="2020-09" db="EMBL/GenBank/DDBJ databases">
        <authorList>
            <person name="Sun Q."/>
            <person name="Kim S."/>
        </authorList>
    </citation>
    <scope>NUCLEOTIDE SEQUENCE</scope>
    <source>
        <strain evidence="8">KCTC 12988</strain>
    </source>
</reference>
<dbReference type="GO" id="GO:0005975">
    <property type="term" value="P:carbohydrate metabolic process"/>
    <property type="evidence" value="ECO:0007669"/>
    <property type="project" value="InterPro"/>
</dbReference>
<evidence type="ECO:0000256" key="1">
    <source>
        <dbReference type="ARBA" id="ARBA00001231"/>
    </source>
</evidence>
<dbReference type="Pfam" id="PF02838">
    <property type="entry name" value="Glyco_hydro_20b"/>
    <property type="match status" value="1"/>
</dbReference>
<dbReference type="Pfam" id="PF00728">
    <property type="entry name" value="Glyco_hydro_20"/>
    <property type="match status" value="1"/>
</dbReference>
<comment type="similarity">
    <text evidence="2">Belongs to the glycosyl hydrolase 20 family.</text>
</comment>
<protein>
    <recommendedName>
        <fullName evidence="3">beta-N-acetylhexosaminidase</fullName>
        <ecNumber evidence="3">3.2.1.52</ecNumber>
    </recommendedName>
</protein>
<evidence type="ECO:0000256" key="2">
    <source>
        <dbReference type="ARBA" id="ARBA00006285"/>
    </source>
</evidence>
<evidence type="ECO:0000256" key="5">
    <source>
        <dbReference type="ARBA" id="ARBA00023295"/>
    </source>
</evidence>
<feature type="active site" description="Proton donor" evidence="6">
    <location>
        <position position="289"/>
    </location>
</feature>
<dbReference type="InterPro" id="IPR025705">
    <property type="entry name" value="Beta_hexosaminidase_sua/sub"/>
</dbReference>